<gene>
    <name evidence="1" type="ORF">OG327_04260</name>
</gene>
<evidence type="ECO:0008006" key="2">
    <source>
        <dbReference type="Google" id="ProtNLM"/>
    </source>
</evidence>
<proteinExistence type="predicted"/>
<name>A0AAU2JMF5_9ACTN</name>
<sequence length="104" mass="11055">MDLQFVGIDPNTGEEGSPTVWVEEETADLVIQGVTAEELLTALIEGTQWVPGHVPGIPPHEAVIRIPVRMTDIIRKACDAAEERARLLDSAGADADVRGPSGDA</sequence>
<reference evidence="1" key="1">
    <citation type="submission" date="2022-10" db="EMBL/GenBank/DDBJ databases">
        <title>The complete genomes of actinobacterial strains from the NBC collection.</title>
        <authorList>
            <person name="Joergensen T.S."/>
            <person name="Alvarez Arevalo M."/>
            <person name="Sterndorff E.B."/>
            <person name="Faurdal D."/>
            <person name="Vuksanovic O."/>
            <person name="Mourched A.-S."/>
            <person name="Charusanti P."/>
            <person name="Shaw S."/>
            <person name="Blin K."/>
            <person name="Weber T."/>
        </authorList>
    </citation>
    <scope>NUCLEOTIDE SEQUENCE</scope>
    <source>
        <strain evidence="1">NBC_00049</strain>
    </source>
</reference>
<organism evidence="1">
    <name type="scientific">Streptomyces sp. NBC_00049</name>
    <dbReference type="NCBI Taxonomy" id="2903617"/>
    <lineage>
        <taxon>Bacteria</taxon>
        <taxon>Bacillati</taxon>
        <taxon>Actinomycetota</taxon>
        <taxon>Actinomycetes</taxon>
        <taxon>Kitasatosporales</taxon>
        <taxon>Streptomycetaceae</taxon>
        <taxon>Streptomyces</taxon>
    </lineage>
</organism>
<dbReference type="AlphaFoldDB" id="A0AAU2JMF5"/>
<evidence type="ECO:0000313" key="1">
    <source>
        <dbReference type="EMBL" id="WTU72617.1"/>
    </source>
</evidence>
<accession>A0AAU2JMF5</accession>
<dbReference type="EMBL" id="CP108264">
    <property type="protein sequence ID" value="WTU72617.1"/>
    <property type="molecule type" value="Genomic_DNA"/>
</dbReference>
<protein>
    <recommendedName>
        <fullName evidence="2">HicB family protein</fullName>
    </recommendedName>
</protein>